<dbReference type="STRING" id="1086013.SAMN05421774_10874"/>
<gene>
    <name evidence="1" type="ORF">SAMN05421774_10874</name>
</gene>
<protein>
    <submittedName>
        <fullName evidence="1">Uncharacterized protein</fullName>
    </submittedName>
</protein>
<dbReference type="EMBL" id="FTOT01000008">
    <property type="protein sequence ID" value="SIT20098.1"/>
    <property type="molecule type" value="Genomic_DNA"/>
</dbReference>
<evidence type="ECO:0000313" key="2">
    <source>
        <dbReference type="Proteomes" id="UP000186141"/>
    </source>
</evidence>
<dbReference type="RefSeq" id="WP_076533573.1">
    <property type="nucleotide sequence ID" value="NZ_BMEH01000008.1"/>
</dbReference>
<dbReference type="Proteomes" id="UP000186141">
    <property type="component" value="Unassembled WGS sequence"/>
</dbReference>
<accession>A0A1N7QB27</accession>
<reference evidence="1 2" key="1">
    <citation type="submission" date="2017-01" db="EMBL/GenBank/DDBJ databases">
        <authorList>
            <person name="Mah S.A."/>
            <person name="Swanson W.J."/>
            <person name="Moy G.W."/>
            <person name="Vacquier V.D."/>
        </authorList>
    </citation>
    <scope>NUCLEOTIDE SEQUENCE [LARGE SCALE GENOMIC DNA]</scope>
    <source>
        <strain evidence="1 2">DSM 26375</strain>
    </source>
</reference>
<dbReference type="AlphaFoldDB" id="A0A1N7QB27"/>
<name>A0A1N7QB27_9RHOB</name>
<evidence type="ECO:0000313" key="1">
    <source>
        <dbReference type="EMBL" id="SIT20098.1"/>
    </source>
</evidence>
<organism evidence="1 2">
    <name type="scientific">Gemmobacter megaterium</name>
    <dbReference type="NCBI Taxonomy" id="1086013"/>
    <lineage>
        <taxon>Bacteria</taxon>
        <taxon>Pseudomonadati</taxon>
        <taxon>Pseudomonadota</taxon>
        <taxon>Alphaproteobacteria</taxon>
        <taxon>Rhodobacterales</taxon>
        <taxon>Paracoccaceae</taxon>
        <taxon>Gemmobacter</taxon>
    </lineage>
</organism>
<keyword evidence="2" id="KW-1185">Reference proteome</keyword>
<proteinExistence type="predicted"/>
<sequence length="115" mass="12898">MQPVMVRDYTPIRRDLGQTSAPIRLPAEPWSTEARPFAKQAVKATADMPRAEAVLNHFKSSPAGTRLTAARTAKAIGEPSMMVSKTMDAMWRQGTLSRTRQYLRGHWVVEYALPE</sequence>